<sequence>MKKLLYALSSFFIFVSPTLAVACGGLSFNHPGVDKETELPDEDDEDEIPAPEISAEYQHFVDYNKYLNDFNLGADFKAYEKYQNHNKISRGFQLSNYIPTSTFLHKNDEVKVYLNKSKTTSADLDFIKNNKGVFHVGMYGRWTTSFDHILKSTRLQETEDISIDSVETQSNAYVLSFSVSKHGILFHHIASTLFIEKVLVNGIEKDPSRTNLIYNRDPKSGPVDTNYGNFWNKLYEKLDTFRASGYDVTKQLTKDTPIIVLKSEKFNLVIDTVKMFLIMETAKNDGILYNDNNLNSALLAMDWNYNLSNEINGLSSKGLGDYNFEYDFQKENIMFSDHGPGLFYSTSKYFAMHSSLGDAFMDFEARLTNRKTFYKESQFTSSFTGKGGVGFKKPDAQATENIVEYFSQGMWGLQHEFGHTFQVGGYKLGKWGEVTVNIGPVGITQLLYKYNLVKPVSDGFYDQIYERSGFKNANPNFISSGIRQNALYENSQNGINYDASDATKFEDANGVELIFITQLMYGLGSGFIPALNNYYRHHKVALNAKTAELKAHYTTIADQYSEKFNPEYHAKLDILIDAITRITRTNLNTFFKKWGLEVPQETRELAQSYGRDLGTDLFKVILDKNFSGINNSKQKWFDNMSGGFLIEGIAEKLKQFSEWGIIGDKPVSMKLATDKVVEPVKASTDIDVNLVYQNAENPNIYYASQNFLDSQDYSKDFPHYLKIRGVAAGNTSNGYSVHLWVNSEAQKVNIQAFSSWIGRADNIFAIVSLFDEKHQLVKKLEIESKKVGQIEGLIHWDFNKNYTLQVEFKDDDFKLDEPNGDGSKIFNHENKRFEPISNVIPGKIWEVTL</sequence>
<dbReference type="PROSITE" id="PS51257">
    <property type="entry name" value="PROKAR_LIPOPROTEIN"/>
    <property type="match status" value="1"/>
</dbReference>
<proteinExistence type="predicted"/>
<reference evidence="3 4" key="1">
    <citation type="submission" date="2017-11" db="EMBL/GenBank/DDBJ databases">
        <title>Complete genome sequence of Spiroplasma clarkii CN-5 (DSM 19994).</title>
        <authorList>
            <person name="Tsai Y.-M."/>
            <person name="Chang A."/>
            <person name="Lo W.-S."/>
            <person name="Kuo C.-H."/>
        </authorList>
    </citation>
    <scope>NUCLEOTIDE SEQUENCE [LARGE SCALE GENOMIC DNA]</scope>
    <source>
        <strain evidence="3 4">CN-5</strain>
    </source>
</reference>
<dbReference type="RefSeq" id="WP_100254199.1">
    <property type="nucleotide sequence ID" value="NZ_CP024870.1"/>
</dbReference>
<dbReference type="Proteomes" id="UP000231179">
    <property type="component" value="Chromosome"/>
</dbReference>
<keyword evidence="1" id="KW-0732">Signal</keyword>
<protein>
    <recommendedName>
        <fullName evidence="2">Peptidase M60 domain-containing protein</fullName>
    </recommendedName>
</protein>
<name>A0A2K8KG17_9MOLU</name>
<evidence type="ECO:0000259" key="2">
    <source>
        <dbReference type="Pfam" id="PF13402"/>
    </source>
</evidence>
<feature type="domain" description="Peptidase M60" evidence="2">
    <location>
        <begin position="383"/>
        <end position="595"/>
    </location>
</feature>
<dbReference type="EMBL" id="CP024870">
    <property type="protein sequence ID" value="ATX70637.1"/>
    <property type="molecule type" value="Genomic_DNA"/>
</dbReference>
<dbReference type="AlphaFoldDB" id="A0A2K8KG17"/>
<dbReference type="InterPro" id="IPR042279">
    <property type="entry name" value="Pep_M60_3"/>
</dbReference>
<evidence type="ECO:0000256" key="1">
    <source>
        <dbReference type="SAM" id="SignalP"/>
    </source>
</evidence>
<gene>
    <name evidence="3" type="ORF">SCLAR_v1c03070</name>
</gene>
<accession>A0A2K8KG17</accession>
<dbReference type="Gene3D" id="1.10.390.30">
    <property type="entry name" value="Peptidase M60, enhancin-like domain 3"/>
    <property type="match status" value="1"/>
</dbReference>
<evidence type="ECO:0000313" key="4">
    <source>
        <dbReference type="Proteomes" id="UP000231179"/>
    </source>
</evidence>
<feature type="signal peptide" evidence="1">
    <location>
        <begin position="1"/>
        <end position="22"/>
    </location>
</feature>
<evidence type="ECO:0000313" key="3">
    <source>
        <dbReference type="EMBL" id="ATX70637.1"/>
    </source>
</evidence>
<keyword evidence="4" id="KW-1185">Reference proteome</keyword>
<dbReference type="InterPro" id="IPR031161">
    <property type="entry name" value="Peptidase_M60_dom"/>
</dbReference>
<dbReference type="Pfam" id="PF13402">
    <property type="entry name" value="Peptidase_M60"/>
    <property type="match status" value="1"/>
</dbReference>
<organism evidence="3 4">
    <name type="scientific">Spiroplasma clarkii</name>
    <dbReference type="NCBI Taxonomy" id="2139"/>
    <lineage>
        <taxon>Bacteria</taxon>
        <taxon>Bacillati</taxon>
        <taxon>Mycoplasmatota</taxon>
        <taxon>Mollicutes</taxon>
        <taxon>Entomoplasmatales</taxon>
        <taxon>Spiroplasmataceae</taxon>
        <taxon>Spiroplasma</taxon>
    </lineage>
</organism>
<feature type="chain" id="PRO_5014966116" description="Peptidase M60 domain-containing protein" evidence="1">
    <location>
        <begin position="23"/>
        <end position="849"/>
    </location>
</feature>